<dbReference type="PANTHER" id="PTHR43309">
    <property type="entry name" value="5-OXOPROLINASE SUBUNIT C"/>
    <property type="match status" value="1"/>
</dbReference>
<evidence type="ECO:0000259" key="4">
    <source>
        <dbReference type="SMART" id="SM00797"/>
    </source>
</evidence>
<dbReference type="SMART" id="SM00797">
    <property type="entry name" value="AHS2"/>
    <property type="match status" value="1"/>
</dbReference>
<dbReference type="GO" id="GO:0016787">
    <property type="term" value="F:hydrolase activity"/>
    <property type="evidence" value="ECO:0007669"/>
    <property type="project" value="UniProtKB-KW"/>
</dbReference>
<keyword evidence="3" id="KW-0067">ATP-binding</keyword>
<evidence type="ECO:0000313" key="5">
    <source>
        <dbReference type="EMBL" id="MEY9319401.1"/>
    </source>
</evidence>
<accession>A0ABV4F7X6</accession>
<feature type="domain" description="Carboxyltransferase" evidence="4">
    <location>
        <begin position="3"/>
        <end position="93"/>
    </location>
</feature>
<keyword evidence="2 5" id="KW-0378">Hydrolase</keyword>
<dbReference type="EMBL" id="JBGBZA010000002">
    <property type="protein sequence ID" value="MEY9319401.1"/>
    <property type="molecule type" value="Genomic_DNA"/>
</dbReference>
<proteinExistence type="predicted"/>
<evidence type="ECO:0000313" key="6">
    <source>
        <dbReference type="Proteomes" id="UP001565471"/>
    </source>
</evidence>
<dbReference type="SUPFAM" id="SSF50891">
    <property type="entry name" value="Cyclophilin-like"/>
    <property type="match status" value="1"/>
</dbReference>
<dbReference type="InterPro" id="IPR052708">
    <property type="entry name" value="PxpC"/>
</dbReference>
<dbReference type="Pfam" id="PF02626">
    <property type="entry name" value="CT_A_B"/>
    <property type="match status" value="1"/>
</dbReference>
<dbReference type="Proteomes" id="UP001565471">
    <property type="component" value="Unassembled WGS sequence"/>
</dbReference>
<keyword evidence="1" id="KW-0547">Nucleotide-binding</keyword>
<comment type="caution">
    <text evidence="5">The sequence shown here is derived from an EMBL/GenBank/DDBJ whole genome shotgun (WGS) entry which is preliminary data.</text>
</comment>
<sequence length="109" mass="11310">MKQSTAGISETAADIINNSYDLGIAMGAIQVPGDGRPIVLMADRQSTGGYPKIATVIGPDLGRLAQARPGTTFRFEAVSIEEAVAARRQEARAGAGHCRRAAIACASQP</sequence>
<gene>
    <name evidence="5" type="ORF">ABIF29_006200</name>
</gene>
<evidence type="ECO:0000256" key="2">
    <source>
        <dbReference type="ARBA" id="ARBA00022801"/>
    </source>
</evidence>
<reference evidence="5 6" key="1">
    <citation type="submission" date="2024-07" db="EMBL/GenBank/DDBJ databases">
        <title>Genomic Encyclopedia of Type Strains, Phase V (KMG-V): Genome sequencing to study the core and pangenomes of soil and plant-associated prokaryotes.</title>
        <authorList>
            <person name="Whitman W."/>
        </authorList>
    </citation>
    <scope>NUCLEOTIDE SEQUENCE [LARGE SCALE GENOMIC DNA]</scope>
    <source>
        <strain evidence="5 6">USDA 415</strain>
    </source>
</reference>
<evidence type="ECO:0000256" key="1">
    <source>
        <dbReference type="ARBA" id="ARBA00022741"/>
    </source>
</evidence>
<organism evidence="5 6">
    <name type="scientific">Bradyrhizobium elkanii</name>
    <dbReference type="NCBI Taxonomy" id="29448"/>
    <lineage>
        <taxon>Bacteria</taxon>
        <taxon>Pseudomonadati</taxon>
        <taxon>Pseudomonadota</taxon>
        <taxon>Alphaproteobacteria</taxon>
        <taxon>Hyphomicrobiales</taxon>
        <taxon>Nitrobacteraceae</taxon>
        <taxon>Bradyrhizobium</taxon>
    </lineage>
</organism>
<name>A0ABV4F7X6_BRAEL</name>
<dbReference type="Gene3D" id="2.40.100.10">
    <property type="entry name" value="Cyclophilin-like"/>
    <property type="match status" value="1"/>
</dbReference>
<protein>
    <submittedName>
        <fullName evidence="5">Allophanate hydrolase subunit 2</fullName>
    </submittedName>
</protein>
<evidence type="ECO:0000256" key="3">
    <source>
        <dbReference type="ARBA" id="ARBA00022840"/>
    </source>
</evidence>
<dbReference type="PANTHER" id="PTHR43309:SF3">
    <property type="entry name" value="5-OXOPROLINASE SUBUNIT C"/>
    <property type="match status" value="1"/>
</dbReference>
<dbReference type="InterPro" id="IPR003778">
    <property type="entry name" value="CT_A_B"/>
</dbReference>
<keyword evidence="6" id="KW-1185">Reference proteome</keyword>
<dbReference type="InterPro" id="IPR029000">
    <property type="entry name" value="Cyclophilin-like_dom_sf"/>
</dbReference>